<gene>
    <name evidence="2" type="ORF">AVEN_106627_1</name>
</gene>
<protein>
    <recommendedName>
        <fullName evidence="1">Mutator-like transposase domain-containing protein</fullName>
    </recommendedName>
</protein>
<evidence type="ECO:0000313" key="3">
    <source>
        <dbReference type="Proteomes" id="UP000499080"/>
    </source>
</evidence>
<dbReference type="AlphaFoldDB" id="A0A4Y2ND44"/>
<evidence type="ECO:0000259" key="1">
    <source>
        <dbReference type="Pfam" id="PF20700"/>
    </source>
</evidence>
<reference evidence="2 3" key="1">
    <citation type="journal article" date="2019" name="Sci. Rep.">
        <title>Orb-weaving spider Araneus ventricosus genome elucidates the spidroin gene catalogue.</title>
        <authorList>
            <person name="Kono N."/>
            <person name="Nakamura H."/>
            <person name="Ohtoshi R."/>
            <person name="Moran D.A.P."/>
            <person name="Shinohara A."/>
            <person name="Yoshida Y."/>
            <person name="Fujiwara M."/>
            <person name="Mori M."/>
            <person name="Tomita M."/>
            <person name="Arakawa K."/>
        </authorList>
    </citation>
    <scope>NUCLEOTIDE SEQUENCE [LARGE SCALE GENOMIC DNA]</scope>
</reference>
<dbReference type="InterPro" id="IPR049012">
    <property type="entry name" value="Mutator_transp_dom"/>
</dbReference>
<dbReference type="Proteomes" id="UP000499080">
    <property type="component" value="Unassembled WGS sequence"/>
</dbReference>
<comment type="caution">
    <text evidence="2">The sequence shown here is derived from an EMBL/GenBank/DDBJ whole genome shotgun (WGS) entry which is preliminary data.</text>
</comment>
<dbReference type="Pfam" id="PF20700">
    <property type="entry name" value="Mutator"/>
    <property type="match status" value="1"/>
</dbReference>
<evidence type="ECO:0000313" key="2">
    <source>
        <dbReference type="EMBL" id="GBN36842.1"/>
    </source>
</evidence>
<keyword evidence="3" id="KW-1185">Reference proteome</keyword>
<feature type="domain" description="Mutator-like transposase" evidence="1">
    <location>
        <begin position="3"/>
        <end position="172"/>
    </location>
</feature>
<proteinExistence type="predicted"/>
<organism evidence="2 3">
    <name type="scientific">Araneus ventricosus</name>
    <name type="common">Orbweaver spider</name>
    <name type="synonym">Epeira ventricosa</name>
    <dbReference type="NCBI Taxonomy" id="182803"/>
    <lineage>
        <taxon>Eukaryota</taxon>
        <taxon>Metazoa</taxon>
        <taxon>Ecdysozoa</taxon>
        <taxon>Arthropoda</taxon>
        <taxon>Chelicerata</taxon>
        <taxon>Arachnida</taxon>
        <taxon>Araneae</taxon>
        <taxon>Araneomorphae</taxon>
        <taxon>Entelegynae</taxon>
        <taxon>Araneoidea</taxon>
        <taxon>Araneidae</taxon>
        <taxon>Araneus</taxon>
    </lineage>
</organism>
<sequence>MLSKYCPECTTAKGDLGENCADFSIWYKAHKPECSENYTGSSNALEVIAAEILWKRSVENCVTRYMSVLSDGDSKIYHDLLKLDVYDDSMNISKEECLNHVAKRIGTGLRNKVKEWRSKCVTNGGRKEGSLKESTIFKHSNFYRKAIKESVPDVQKMKTAIFASLFHNSSTYKAPKHNKFATGLTSWSFYQSTLANNEKPVSLVNEDKAVRASSGKNTYKAVK</sequence>
<dbReference type="EMBL" id="BGPR01008910">
    <property type="protein sequence ID" value="GBN36842.1"/>
    <property type="molecule type" value="Genomic_DNA"/>
</dbReference>
<name>A0A4Y2ND44_ARAVE</name>
<dbReference type="OrthoDB" id="6374276at2759"/>
<accession>A0A4Y2ND44</accession>